<proteinExistence type="predicted"/>
<feature type="region of interest" description="Disordered" evidence="1">
    <location>
        <begin position="1"/>
        <end position="80"/>
    </location>
</feature>
<reference evidence="2 3" key="1">
    <citation type="journal article" date="2016" name="C (Basel)">
        <title>Selective Growth of and Electricity Production by Marine Exoelectrogenic Bacteria in Self-Aggregated Hydrogel of Microbially Reduced Graphene Oxide.</title>
        <authorList>
            <person name="Yoshida N."/>
            <person name="Goto Y."/>
            <person name="Miyata Y."/>
        </authorList>
    </citation>
    <scope>NUCLEOTIDE SEQUENCE [LARGE SCALE GENOMIC DNA]</scope>
    <source>
        <strain evidence="2 3">NIT-T3</strain>
    </source>
</reference>
<feature type="compositionally biased region" description="Polar residues" evidence="1">
    <location>
        <begin position="61"/>
        <end position="79"/>
    </location>
</feature>
<accession>A0ABM8HSX9</accession>
<evidence type="ECO:0000256" key="1">
    <source>
        <dbReference type="SAM" id="MobiDB-lite"/>
    </source>
</evidence>
<gene>
    <name evidence="2" type="ORF">DESUT3_06280</name>
</gene>
<dbReference type="Proteomes" id="UP001319827">
    <property type="component" value="Chromosome"/>
</dbReference>
<protein>
    <submittedName>
        <fullName evidence="2">Uncharacterized protein</fullName>
    </submittedName>
</protein>
<reference evidence="2 3" key="2">
    <citation type="journal article" date="2021" name="Int. J. Syst. Evol. Microbiol.">
        <title>Isolation and Polyphasic Characterization of Desulfuromonas versatilis sp. Nov., an Electrogenic Bacteria Capable of Versatile Metabolism Isolated from a Graphene Oxide-Reducing Enrichment Culture.</title>
        <authorList>
            <person name="Xie L."/>
            <person name="Yoshida N."/>
            <person name="Ishii S."/>
            <person name="Meng L."/>
        </authorList>
    </citation>
    <scope>NUCLEOTIDE SEQUENCE [LARGE SCALE GENOMIC DNA]</scope>
    <source>
        <strain evidence="2 3">NIT-T3</strain>
    </source>
</reference>
<sequence>MGSGGYSMAGENSAPAKNRGAALNEGTSSKLDEICSAGGWSKGRQPKQLQSAAEQGAGWLLSSSPARSQQASTTGSLSNAEAVVASPVRTVKVHSRMRRAKALGQIESIVLKIREAA</sequence>
<keyword evidence="3" id="KW-1185">Reference proteome</keyword>
<organism evidence="2 3">
    <name type="scientific">Desulfuromonas versatilis</name>
    <dbReference type="NCBI Taxonomy" id="2802975"/>
    <lineage>
        <taxon>Bacteria</taxon>
        <taxon>Pseudomonadati</taxon>
        <taxon>Thermodesulfobacteriota</taxon>
        <taxon>Desulfuromonadia</taxon>
        <taxon>Desulfuromonadales</taxon>
        <taxon>Desulfuromonadaceae</taxon>
        <taxon>Desulfuromonas</taxon>
    </lineage>
</organism>
<evidence type="ECO:0000313" key="2">
    <source>
        <dbReference type="EMBL" id="BCR03559.1"/>
    </source>
</evidence>
<name>A0ABM8HSX9_9BACT</name>
<evidence type="ECO:0000313" key="3">
    <source>
        <dbReference type="Proteomes" id="UP001319827"/>
    </source>
</evidence>
<dbReference type="EMBL" id="AP024355">
    <property type="protein sequence ID" value="BCR03559.1"/>
    <property type="molecule type" value="Genomic_DNA"/>
</dbReference>